<sequence>MGGGVYVCRSGAVYLFWVLLFYGLMFLTVDVITYLLAYLTLPMYLFFLLLVSFWVLVSVLFLSTRFMLHDANTQTVCFVLALILLFHCSIVWAGFILDVLCYHPIIYLPTYLVIPTSPPNTYVLPFPAVPSLGDRYCLAGRIHPSPMFIVPLVRRPLLFLHFCSTSPGDSMLADNTVFPGWVAV</sequence>
<protein>
    <submittedName>
        <fullName evidence="2">Uncharacterized protein</fullName>
    </submittedName>
</protein>
<keyword evidence="1" id="KW-0812">Transmembrane</keyword>
<evidence type="ECO:0000313" key="2">
    <source>
        <dbReference type="EMBL" id="KAK3684779.1"/>
    </source>
</evidence>
<feature type="transmembrane region" description="Helical" evidence="1">
    <location>
        <begin position="75"/>
        <end position="97"/>
    </location>
</feature>
<evidence type="ECO:0000256" key="1">
    <source>
        <dbReference type="SAM" id="Phobius"/>
    </source>
</evidence>
<evidence type="ECO:0000313" key="3">
    <source>
        <dbReference type="Proteomes" id="UP001270362"/>
    </source>
</evidence>
<dbReference type="EMBL" id="JAULSO010000003">
    <property type="protein sequence ID" value="KAK3684779.1"/>
    <property type="molecule type" value="Genomic_DNA"/>
</dbReference>
<comment type="caution">
    <text evidence="2">The sequence shown here is derived from an EMBL/GenBank/DDBJ whole genome shotgun (WGS) entry which is preliminary data.</text>
</comment>
<keyword evidence="1" id="KW-0472">Membrane</keyword>
<reference evidence="2" key="2">
    <citation type="submission" date="2023-06" db="EMBL/GenBank/DDBJ databases">
        <authorList>
            <consortium name="Lawrence Berkeley National Laboratory"/>
            <person name="Haridas S."/>
            <person name="Hensen N."/>
            <person name="Bonometti L."/>
            <person name="Westerberg I."/>
            <person name="Brannstrom I.O."/>
            <person name="Guillou S."/>
            <person name="Cros-Aarteil S."/>
            <person name="Calhoun S."/>
            <person name="Kuo A."/>
            <person name="Mondo S."/>
            <person name="Pangilinan J."/>
            <person name="Riley R."/>
            <person name="Labutti K."/>
            <person name="Andreopoulos B."/>
            <person name="Lipzen A."/>
            <person name="Chen C."/>
            <person name="Yanf M."/>
            <person name="Daum C."/>
            <person name="Ng V."/>
            <person name="Clum A."/>
            <person name="Steindorff A."/>
            <person name="Ohm R."/>
            <person name="Martin F."/>
            <person name="Silar P."/>
            <person name="Natvig D."/>
            <person name="Lalanne C."/>
            <person name="Gautier V."/>
            <person name="Ament-Velasquez S.L."/>
            <person name="Kruys A."/>
            <person name="Hutchinson M.I."/>
            <person name="Powell A.J."/>
            <person name="Barry K."/>
            <person name="Miller A.N."/>
            <person name="Grigoriev I.V."/>
            <person name="Debuchy R."/>
            <person name="Gladieux P."/>
            <person name="Thoren M.H."/>
            <person name="Johannesson H."/>
        </authorList>
    </citation>
    <scope>NUCLEOTIDE SEQUENCE</scope>
    <source>
        <strain evidence="2">CBS 314.62</strain>
    </source>
</reference>
<accession>A0AAE0X3X4</accession>
<name>A0AAE0X3X4_9PEZI</name>
<reference evidence="2" key="1">
    <citation type="journal article" date="2023" name="Mol. Phylogenet. Evol.">
        <title>Genome-scale phylogeny and comparative genomics of the fungal order Sordariales.</title>
        <authorList>
            <person name="Hensen N."/>
            <person name="Bonometti L."/>
            <person name="Westerberg I."/>
            <person name="Brannstrom I.O."/>
            <person name="Guillou S."/>
            <person name="Cros-Aarteil S."/>
            <person name="Calhoun S."/>
            <person name="Haridas S."/>
            <person name="Kuo A."/>
            <person name="Mondo S."/>
            <person name="Pangilinan J."/>
            <person name="Riley R."/>
            <person name="LaButti K."/>
            <person name="Andreopoulos B."/>
            <person name="Lipzen A."/>
            <person name="Chen C."/>
            <person name="Yan M."/>
            <person name="Daum C."/>
            <person name="Ng V."/>
            <person name="Clum A."/>
            <person name="Steindorff A."/>
            <person name="Ohm R.A."/>
            <person name="Martin F."/>
            <person name="Silar P."/>
            <person name="Natvig D.O."/>
            <person name="Lalanne C."/>
            <person name="Gautier V."/>
            <person name="Ament-Velasquez S.L."/>
            <person name="Kruys A."/>
            <person name="Hutchinson M.I."/>
            <person name="Powell A.J."/>
            <person name="Barry K."/>
            <person name="Miller A.N."/>
            <person name="Grigoriev I.V."/>
            <person name="Debuchy R."/>
            <person name="Gladieux P."/>
            <person name="Hiltunen Thoren M."/>
            <person name="Johannesson H."/>
        </authorList>
    </citation>
    <scope>NUCLEOTIDE SEQUENCE</scope>
    <source>
        <strain evidence="2">CBS 314.62</strain>
    </source>
</reference>
<dbReference type="AlphaFoldDB" id="A0AAE0X3X4"/>
<organism evidence="2 3">
    <name type="scientific">Podospora appendiculata</name>
    <dbReference type="NCBI Taxonomy" id="314037"/>
    <lineage>
        <taxon>Eukaryota</taxon>
        <taxon>Fungi</taxon>
        <taxon>Dikarya</taxon>
        <taxon>Ascomycota</taxon>
        <taxon>Pezizomycotina</taxon>
        <taxon>Sordariomycetes</taxon>
        <taxon>Sordariomycetidae</taxon>
        <taxon>Sordariales</taxon>
        <taxon>Podosporaceae</taxon>
        <taxon>Podospora</taxon>
    </lineage>
</organism>
<keyword evidence="1" id="KW-1133">Transmembrane helix</keyword>
<gene>
    <name evidence="2" type="ORF">B0T22DRAFT_464110</name>
</gene>
<feature type="transmembrane region" description="Helical" evidence="1">
    <location>
        <begin position="12"/>
        <end position="37"/>
    </location>
</feature>
<keyword evidence="3" id="KW-1185">Reference proteome</keyword>
<proteinExistence type="predicted"/>
<feature type="transmembrane region" description="Helical" evidence="1">
    <location>
        <begin position="43"/>
        <end position="63"/>
    </location>
</feature>
<dbReference type="Proteomes" id="UP001270362">
    <property type="component" value="Unassembled WGS sequence"/>
</dbReference>